<dbReference type="HAMAP" id="MF_01464_B">
    <property type="entry name" value="SecF_B"/>
    <property type="match status" value="1"/>
</dbReference>
<proteinExistence type="inferred from homology"/>
<accession>V4PJ36</accession>
<reference evidence="11 12" key="1">
    <citation type="journal article" date="2014" name="Nature">
        <title>Sequential evolution of bacterial morphology by co-option of a developmental regulator.</title>
        <authorList>
            <person name="Jiang C."/>
            <person name="Brown P.J."/>
            <person name="Ducret A."/>
            <person name="Brun Y.V."/>
        </authorList>
    </citation>
    <scope>NUCLEOTIDE SEQUENCE [LARGE SCALE GENOMIC DNA]</scope>
    <source>
        <strain evidence="11 12">DSM 16100</strain>
    </source>
</reference>
<dbReference type="RefSeq" id="WP_018079912.1">
    <property type="nucleotide sequence ID" value="NZ_AQWM01000001.1"/>
</dbReference>
<feature type="transmembrane region" description="Helical" evidence="9">
    <location>
        <begin position="20"/>
        <end position="41"/>
    </location>
</feature>
<dbReference type="GO" id="GO:0043952">
    <property type="term" value="P:protein transport by the Sec complex"/>
    <property type="evidence" value="ECO:0007669"/>
    <property type="project" value="UniProtKB-UniRule"/>
</dbReference>
<keyword evidence="2 9" id="KW-0813">Transport</keyword>
<dbReference type="InterPro" id="IPR022645">
    <property type="entry name" value="SecD/SecF_bac"/>
</dbReference>
<dbReference type="PRINTS" id="PR01755">
    <property type="entry name" value="SECFTRNLCASE"/>
</dbReference>
<keyword evidence="6 9" id="KW-1133">Transmembrane helix</keyword>
<comment type="subunit">
    <text evidence="9">Forms a complex with SecD. Part of the essential Sec protein translocation apparatus which comprises SecA, SecYEG and auxiliary proteins SecDF-YajC and YidC.</text>
</comment>
<dbReference type="InterPro" id="IPR055344">
    <property type="entry name" value="SecD_SecF_C_bact"/>
</dbReference>
<name>V4PJ36_9CAUL</name>
<sequence>MQWPLIKNLPNEFHFRFTKYAPVAAVISGLAIIATIAVLFLQGLNLGTDFAGGNVLEVETPTAANLDTLRAQMNQFGAEDTGVQTFGSPRDVIIKFKLDESHQTNDGVEAIKTKLSAAIPGIAFKRTEVVGPKVSAELLRSGFLALGAALVLMLIYIWIRFPSGLQFGSGAVIAVLHDVALTVGMMAFLQIEFTMTSIAALLTVIGYSMNEKVITFDRLRENLRKFRKTPLADIINLSENERLSRTIITGSTAVLALAGMLFLGGPALFPLVFAMVFGILIGTYSSIYVALPIILIWGVNRNDPDAEVVDLGGFKGGKKPKDMP</sequence>
<evidence type="ECO:0000256" key="8">
    <source>
        <dbReference type="ARBA" id="ARBA00023136"/>
    </source>
</evidence>
<dbReference type="InterPro" id="IPR022646">
    <property type="entry name" value="SecD/SecF_CS"/>
</dbReference>
<evidence type="ECO:0000256" key="7">
    <source>
        <dbReference type="ARBA" id="ARBA00023010"/>
    </source>
</evidence>
<dbReference type="Proteomes" id="UP000017837">
    <property type="component" value="Unassembled WGS sequence"/>
</dbReference>
<dbReference type="GO" id="GO:0006605">
    <property type="term" value="P:protein targeting"/>
    <property type="evidence" value="ECO:0007669"/>
    <property type="project" value="UniProtKB-UniRule"/>
</dbReference>
<dbReference type="InterPro" id="IPR005665">
    <property type="entry name" value="SecF_bac"/>
</dbReference>
<organism evidence="11 12">
    <name type="scientific">Asticcacaulis benevestitus DSM 16100 = ATCC BAA-896</name>
    <dbReference type="NCBI Taxonomy" id="1121022"/>
    <lineage>
        <taxon>Bacteria</taxon>
        <taxon>Pseudomonadati</taxon>
        <taxon>Pseudomonadota</taxon>
        <taxon>Alphaproteobacteria</taxon>
        <taxon>Caulobacterales</taxon>
        <taxon>Caulobacteraceae</taxon>
        <taxon>Asticcacaulis</taxon>
    </lineage>
</organism>
<evidence type="ECO:0000313" key="11">
    <source>
        <dbReference type="EMBL" id="ESQ93977.1"/>
    </source>
</evidence>
<dbReference type="PANTHER" id="PTHR30081:SF8">
    <property type="entry name" value="PROTEIN TRANSLOCASE SUBUNIT SECF"/>
    <property type="match status" value="1"/>
</dbReference>
<evidence type="ECO:0000256" key="3">
    <source>
        <dbReference type="ARBA" id="ARBA00022475"/>
    </source>
</evidence>
<dbReference type="PANTHER" id="PTHR30081">
    <property type="entry name" value="PROTEIN-EXPORT MEMBRANE PROTEIN SEC"/>
    <property type="match status" value="1"/>
</dbReference>
<evidence type="ECO:0000256" key="1">
    <source>
        <dbReference type="ARBA" id="ARBA00004651"/>
    </source>
</evidence>
<feature type="domain" description="Protein export membrane protein SecD/SecF C-terminal" evidence="10">
    <location>
        <begin position="113"/>
        <end position="298"/>
    </location>
</feature>
<keyword evidence="3 9" id="KW-1003">Cell membrane</keyword>
<keyword evidence="8 9" id="KW-0472">Membrane</keyword>
<dbReference type="NCBIfam" id="TIGR00966">
    <property type="entry name" value="transloc_SecF"/>
    <property type="match status" value="1"/>
</dbReference>
<dbReference type="Gene3D" id="1.20.1640.10">
    <property type="entry name" value="Multidrug efflux transporter AcrB transmembrane domain"/>
    <property type="match status" value="1"/>
</dbReference>
<evidence type="ECO:0000256" key="2">
    <source>
        <dbReference type="ARBA" id="ARBA00022448"/>
    </source>
</evidence>
<dbReference type="InterPro" id="IPR022813">
    <property type="entry name" value="SecD/SecF_arch_bac"/>
</dbReference>
<dbReference type="eggNOG" id="COG0341">
    <property type="taxonomic scope" value="Bacteria"/>
</dbReference>
<comment type="caution">
    <text evidence="9">Lacks conserved residue(s) required for the propagation of feature annotation.</text>
</comment>
<evidence type="ECO:0000256" key="4">
    <source>
        <dbReference type="ARBA" id="ARBA00022692"/>
    </source>
</evidence>
<gene>
    <name evidence="9" type="primary">secF</name>
    <name evidence="11" type="ORF">ABENE_04620</name>
</gene>
<dbReference type="Pfam" id="PF02355">
    <property type="entry name" value="SecD_SecF_C"/>
    <property type="match status" value="1"/>
</dbReference>
<dbReference type="EMBL" id="AWGB01000006">
    <property type="protein sequence ID" value="ESQ93977.1"/>
    <property type="molecule type" value="Genomic_DNA"/>
</dbReference>
<keyword evidence="12" id="KW-1185">Reference proteome</keyword>
<evidence type="ECO:0000313" key="12">
    <source>
        <dbReference type="Proteomes" id="UP000017837"/>
    </source>
</evidence>
<dbReference type="OrthoDB" id="9774769at2"/>
<dbReference type="InterPro" id="IPR048634">
    <property type="entry name" value="SecD_SecF_C"/>
</dbReference>
<keyword evidence="4 9" id="KW-0812">Transmembrane</keyword>
<keyword evidence="7 9" id="KW-0811">Translocation</keyword>
<feature type="transmembrane region" description="Helical" evidence="9">
    <location>
        <begin position="143"/>
        <end position="161"/>
    </location>
</feature>
<evidence type="ECO:0000256" key="9">
    <source>
        <dbReference type="HAMAP-Rule" id="MF_01464"/>
    </source>
</evidence>
<dbReference type="GO" id="GO:0005886">
    <property type="term" value="C:plasma membrane"/>
    <property type="evidence" value="ECO:0007669"/>
    <property type="project" value="UniProtKB-SubCell"/>
</dbReference>
<evidence type="ECO:0000256" key="5">
    <source>
        <dbReference type="ARBA" id="ARBA00022927"/>
    </source>
</evidence>
<evidence type="ECO:0000256" key="6">
    <source>
        <dbReference type="ARBA" id="ARBA00022989"/>
    </source>
</evidence>
<comment type="subcellular location">
    <subcellularLocation>
        <location evidence="1 9">Cell membrane</location>
        <topology evidence="1 9">Multi-pass membrane protein</topology>
    </subcellularLocation>
</comment>
<dbReference type="AlphaFoldDB" id="V4PJ36"/>
<comment type="similarity">
    <text evidence="9">Belongs to the SecD/SecF family. SecF subfamily.</text>
</comment>
<dbReference type="Pfam" id="PF07549">
    <property type="entry name" value="Sec_GG"/>
    <property type="match status" value="1"/>
</dbReference>
<protein>
    <recommendedName>
        <fullName evidence="9">Protein-export membrane protein SecF</fullName>
    </recommendedName>
</protein>
<feature type="transmembrane region" description="Helical" evidence="9">
    <location>
        <begin position="247"/>
        <end position="265"/>
    </location>
</feature>
<comment type="function">
    <text evidence="9">Part of the Sec protein translocase complex. Interacts with the SecYEG preprotein conducting channel. SecDF uses the proton motive force (PMF) to complete protein translocation after the ATP-dependent function of SecA.</text>
</comment>
<dbReference type="PATRIC" id="fig|1121022.4.peg.917"/>
<dbReference type="GO" id="GO:0065002">
    <property type="term" value="P:intracellular protein transmembrane transport"/>
    <property type="evidence" value="ECO:0007669"/>
    <property type="project" value="UniProtKB-UniRule"/>
</dbReference>
<dbReference type="STRING" id="1121022.GCA_000376105_00231"/>
<dbReference type="SUPFAM" id="SSF82866">
    <property type="entry name" value="Multidrug efflux transporter AcrB transmembrane domain"/>
    <property type="match status" value="1"/>
</dbReference>
<dbReference type="GO" id="GO:0015450">
    <property type="term" value="F:protein-transporting ATPase activity"/>
    <property type="evidence" value="ECO:0007669"/>
    <property type="project" value="InterPro"/>
</dbReference>
<evidence type="ECO:0000259" key="10">
    <source>
        <dbReference type="Pfam" id="PF02355"/>
    </source>
</evidence>
<keyword evidence="5 9" id="KW-0653">Protein transport</keyword>
<dbReference type="NCBIfam" id="TIGR00916">
    <property type="entry name" value="2A0604s01"/>
    <property type="match status" value="1"/>
</dbReference>
<comment type="caution">
    <text evidence="11">The sequence shown here is derived from an EMBL/GenBank/DDBJ whole genome shotgun (WGS) entry which is preliminary data.</text>
</comment>
<feature type="transmembrane region" description="Helical" evidence="9">
    <location>
        <begin position="271"/>
        <end position="297"/>
    </location>
</feature>